<keyword evidence="1" id="KW-0732">Signal</keyword>
<dbReference type="RefSeq" id="WP_006550279.1">
    <property type="nucleotide sequence ID" value="NZ_AHBW01000026.1"/>
</dbReference>
<feature type="signal peptide" evidence="1">
    <location>
        <begin position="1"/>
        <end position="17"/>
    </location>
</feature>
<accession>H0JL30</accession>
<evidence type="ECO:0000256" key="1">
    <source>
        <dbReference type="SAM" id="SignalP"/>
    </source>
</evidence>
<dbReference type="PATRIC" id="fig|1114960.4.peg.273"/>
<reference evidence="2 3" key="1">
    <citation type="submission" date="2011-12" db="EMBL/GenBank/DDBJ databases">
        <authorList>
            <person name="Kriszt B."/>
            <person name="Tancsics A."/>
            <person name="Cserhati M."/>
            <person name="Toth A."/>
            <person name="Nagy I."/>
            <person name="Horvath B."/>
            <person name="Tamura T."/>
            <person name="Kukolya J."/>
            <person name="Szoboszlay S."/>
        </authorList>
    </citation>
    <scope>NUCLEOTIDE SEQUENCE [LARGE SCALE GENOMIC DNA]</scope>
    <source>
        <strain evidence="2 3">AK37</strain>
    </source>
</reference>
<sequence length="172" mass="18195">MKLRAALIALPAALLLAACGGSTDTDDASAETTTTAAAAPAISCSEFGSVGENAEVIETVRTMPEIAGHTVTSVRISKDSDYPDQWALAVTLCDPSIENVDALRPVATSFAKAVKAQPWAGEVFALYVGNDWLVDGELAPEQKLKDGDFQMHLWNGKPSEAAENKNWEFIAG</sequence>
<evidence type="ECO:0000313" key="3">
    <source>
        <dbReference type="Proteomes" id="UP000005064"/>
    </source>
</evidence>
<dbReference type="EMBL" id="AHBW01000026">
    <property type="protein sequence ID" value="EHK86365.1"/>
    <property type="molecule type" value="Genomic_DNA"/>
</dbReference>
<proteinExistence type="predicted"/>
<gene>
    <name evidence="2" type="ORF">AK37_01417</name>
</gene>
<evidence type="ECO:0000313" key="2">
    <source>
        <dbReference type="EMBL" id="EHK86365.1"/>
    </source>
</evidence>
<evidence type="ECO:0008006" key="4">
    <source>
        <dbReference type="Google" id="ProtNLM"/>
    </source>
</evidence>
<dbReference type="PROSITE" id="PS51257">
    <property type="entry name" value="PROKAR_LIPOPROTEIN"/>
    <property type="match status" value="1"/>
</dbReference>
<dbReference type="Proteomes" id="UP000005064">
    <property type="component" value="Unassembled WGS sequence"/>
</dbReference>
<name>H0JL30_9NOCA</name>
<feature type="chain" id="PRO_5038544080" description="Lipoprotein" evidence="1">
    <location>
        <begin position="18"/>
        <end position="172"/>
    </location>
</feature>
<organism evidence="2 3">
    <name type="scientific">Rhodococcus pyridinivorans AK37</name>
    <dbReference type="NCBI Taxonomy" id="1114960"/>
    <lineage>
        <taxon>Bacteria</taxon>
        <taxon>Bacillati</taxon>
        <taxon>Actinomycetota</taxon>
        <taxon>Actinomycetes</taxon>
        <taxon>Mycobacteriales</taxon>
        <taxon>Nocardiaceae</taxon>
        <taxon>Rhodococcus</taxon>
    </lineage>
</organism>
<protein>
    <recommendedName>
        <fullName evidence="4">Lipoprotein</fullName>
    </recommendedName>
</protein>
<comment type="caution">
    <text evidence="2">The sequence shown here is derived from an EMBL/GenBank/DDBJ whole genome shotgun (WGS) entry which is preliminary data.</text>
</comment>
<dbReference type="AlphaFoldDB" id="H0JL30"/>